<dbReference type="EMBL" id="FZNO01000051">
    <property type="protein sequence ID" value="SNR97241.1"/>
    <property type="molecule type" value="Genomic_DNA"/>
</dbReference>
<sequence length="80" mass="8687">MEVTELTVLARAAGDDDPRSALRAVAKLRRATERTEAQLVRRARNLGMSWAEVAGQLGVSEQTVHRKYGGRGLLGLRAGD</sequence>
<evidence type="ECO:0000313" key="3">
    <source>
        <dbReference type="Proteomes" id="UP000198403"/>
    </source>
</evidence>
<organism evidence="2 3">
    <name type="scientific">Blastococcus mobilis</name>
    <dbReference type="NCBI Taxonomy" id="1938746"/>
    <lineage>
        <taxon>Bacteria</taxon>
        <taxon>Bacillati</taxon>
        <taxon>Actinomycetota</taxon>
        <taxon>Actinomycetes</taxon>
        <taxon>Geodermatophilales</taxon>
        <taxon>Geodermatophilaceae</taxon>
        <taxon>Blastococcus</taxon>
    </lineage>
</organism>
<name>A0A239APH1_9ACTN</name>
<reference evidence="2 3" key="1">
    <citation type="submission" date="2017-06" db="EMBL/GenBank/DDBJ databases">
        <authorList>
            <person name="Kim H.J."/>
            <person name="Triplett B.A."/>
        </authorList>
    </citation>
    <scope>NUCLEOTIDE SEQUENCE [LARGE SCALE GENOMIC DNA]</scope>
    <source>
        <strain evidence="2 3">DSM 44272</strain>
    </source>
</reference>
<dbReference type="Gene3D" id="1.10.10.60">
    <property type="entry name" value="Homeodomain-like"/>
    <property type="match status" value="1"/>
</dbReference>
<dbReference type="Proteomes" id="UP000198403">
    <property type="component" value="Unassembled WGS sequence"/>
</dbReference>
<dbReference type="AlphaFoldDB" id="A0A239APH1"/>
<dbReference type="InterPro" id="IPR032877">
    <property type="entry name" value="Transposase_HTH"/>
</dbReference>
<protein>
    <submittedName>
        <fullName evidence="2">Helix-turn-helix domain of transposase family ISL3</fullName>
    </submittedName>
</protein>
<keyword evidence="3" id="KW-1185">Reference proteome</keyword>
<evidence type="ECO:0000259" key="1">
    <source>
        <dbReference type="Pfam" id="PF13542"/>
    </source>
</evidence>
<proteinExistence type="predicted"/>
<dbReference type="Pfam" id="PF13542">
    <property type="entry name" value="HTH_Tnp_ISL3"/>
    <property type="match status" value="1"/>
</dbReference>
<feature type="domain" description="Transposase IS204/IS1001/IS1096/IS1165 helix-turn-helix" evidence="1">
    <location>
        <begin position="24"/>
        <end position="67"/>
    </location>
</feature>
<gene>
    <name evidence="2" type="ORF">SAMN06272737_15113</name>
</gene>
<evidence type="ECO:0000313" key="2">
    <source>
        <dbReference type="EMBL" id="SNR97241.1"/>
    </source>
</evidence>
<accession>A0A239APH1</accession>
<dbReference type="OrthoDB" id="3579809at2"/>